<organism evidence="1 2">
    <name type="scientific">Oryza meyeriana var. granulata</name>
    <dbReference type="NCBI Taxonomy" id="110450"/>
    <lineage>
        <taxon>Eukaryota</taxon>
        <taxon>Viridiplantae</taxon>
        <taxon>Streptophyta</taxon>
        <taxon>Embryophyta</taxon>
        <taxon>Tracheophyta</taxon>
        <taxon>Spermatophyta</taxon>
        <taxon>Magnoliopsida</taxon>
        <taxon>Liliopsida</taxon>
        <taxon>Poales</taxon>
        <taxon>Poaceae</taxon>
        <taxon>BOP clade</taxon>
        <taxon>Oryzoideae</taxon>
        <taxon>Oryzeae</taxon>
        <taxon>Oryzinae</taxon>
        <taxon>Oryza</taxon>
        <taxon>Oryza meyeriana</taxon>
    </lineage>
</organism>
<accession>A0A6G1CRC3</accession>
<protein>
    <submittedName>
        <fullName evidence="1">Uncharacterized protein</fullName>
    </submittedName>
</protein>
<name>A0A6G1CRC3_9ORYZ</name>
<keyword evidence="2" id="KW-1185">Reference proteome</keyword>
<evidence type="ECO:0000313" key="2">
    <source>
        <dbReference type="Proteomes" id="UP000479710"/>
    </source>
</evidence>
<comment type="caution">
    <text evidence="1">The sequence shown here is derived from an EMBL/GenBank/DDBJ whole genome shotgun (WGS) entry which is preliminary data.</text>
</comment>
<sequence>MLGTLVVDFVGTHFYEWKHHEEAEAGVAAATTATKEAAALLEDGNEVLHGLRRCHSTDDLLIGLPSPAVAVEESGGRERR</sequence>
<dbReference type="Proteomes" id="UP000479710">
    <property type="component" value="Unassembled WGS sequence"/>
</dbReference>
<evidence type="ECO:0000313" key="1">
    <source>
        <dbReference type="EMBL" id="KAF0903018.1"/>
    </source>
</evidence>
<proteinExistence type="predicted"/>
<dbReference type="AlphaFoldDB" id="A0A6G1CRC3"/>
<gene>
    <name evidence="1" type="ORF">E2562_022643</name>
</gene>
<reference evidence="1 2" key="1">
    <citation type="submission" date="2019-11" db="EMBL/GenBank/DDBJ databases">
        <title>Whole genome sequence of Oryza granulata.</title>
        <authorList>
            <person name="Li W."/>
        </authorList>
    </citation>
    <scope>NUCLEOTIDE SEQUENCE [LARGE SCALE GENOMIC DNA]</scope>
    <source>
        <strain evidence="2">cv. Menghai</strain>
        <tissue evidence="1">Leaf</tissue>
    </source>
</reference>
<dbReference type="EMBL" id="SPHZ02000008">
    <property type="protein sequence ID" value="KAF0903018.1"/>
    <property type="molecule type" value="Genomic_DNA"/>
</dbReference>